<sequence length="494" mass="56423">MKKKRPRPPSAWSMIQSQATSFGPLSPTGEVDRVSIDLTKQEVSRQREVTASAHKVFNEVKHTRDTKQIELAHLHRQIAQLTKETTASSSETSTAMDLSTQMQVLQLQIAQDKDQSAKCRHCKRVLEHVVERTKLDSAAIVARTKVLHHQTTVVEKEYVSAMAIPVRAAPHELCQRRWAALDSRMYTLDNLAAHTLKRLDQLRLDQAAKRDDQAVTLKFLRSEAEQSQELQRRRVEADRKRRNLVMTFRSPHGGNNRPRLSRMDTHLLLLRESALTSREAEFDWLVAQTGETDVALLMDRFVQYEHAMTMLRQLQLDGVAAHARLDKEHARLQAEVYELRALCSGSDQVLETQRKVKGMLEDELWLAQATEDTAQQEMQYYQGIVTGLHSILLWLQCVDPMGSSDFKSQPLEALPSLCINVFQTHLASLETYSTQALHETLPVNLWRNAPPNDESVVDDDVDDFHRTSNYENATRRTHAARILEPKALCKQDSF</sequence>
<accession>A0A3R6VLN5</accession>
<dbReference type="VEuPathDB" id="FungiDB:H310_07339"/>
<proteinExistence type="predicted"/>
<feature type="compositionally biased region" description="Polar residues" evidence="1">
    <location>
        <begin position="13"/>
        <end position="23"/>
    </location>
</feature>
<evidence type="ECO:0000313" key="2">
    <source>
        <dbReference type="EMBL" id="RHY29674.1"/>
    </source>
</evidence>
<dbReference type="Proteomes" id="UP000285060">
    <property type="component" value="Unassembled WGS sequence"/>
</dbReference>
<evidence type="ECO:0000313" key="3">
    <source>
        <dbReference type="Proteomes" id="UP000285060"/>
    </source>
</evidence>
<comment type="caution">
    <text evidence="2">The sequence shown here is derived from an EMBL/GenBank/DDBJ whole genome shotgun (WGS) entry which is preliminary data.</text>
</comment>
<dbReference type="EMBL" id="QUSY01000408">
    <property type="protein sequence ID" value="RHY29674.1"/>
    <property type="molecule type" value="Genomic_DNA"/>
</dbReference>
<gene>
    <name evidence="2" type="ORF">DYB32_004965</name>
</gene>
<organism evidence="2 3">
    <name type="scientific">Aphanomyces invadans</name>
    <dbReference type="NCBI Taxonomy" id="157072"/>
    <lineage>
        <taxon>Eukaryota</taxon>
        <taxon>Sar</taxon>
        <taxon>Stramenopiles</taxon>
        <taxon>Oomycota</taxon>
        <taxon>Saprolegniomycetes</taxon>
        <taxon>Saprolegniales</taxon>
        <taxon>Verrucalvaceae</taxon>
        <taxon>Aphanomyces</taxon>
    </lineage>
</organism>
<dbReference type="AlphaFoldDB" id="A0A3R6VLN5"/>
<protein>
    <submittedName>
        <fullName evidence="2">Uncharacterized protein</fullName>
    </submittedName>
</protein>
<name>A0A3R6VLN5_9STRA</name>
<feature type="region of interest" description="Disordered" evidence="1">
    <location>
        <begin position="1"/>
        <end position="29"/>
    </location>
</feature>
<keyword evidence="3" id="KW-1185">Reference proteome</keyword>
<reference evidence="2 3" key="1">
    <citation type="submission" date="2018-08" db="EMBL/GenBank/DDBJ databases">
        <title>Aphanomyces genome sequencing and annotation.</title>
        <authorList>
            <person name="Minardi D."/>
            <person name="Oidtmann B."/>
            <person name="Van Der Giezen M."/>
            <person name="Studholme D.J."/>
        </authorList>
    </citation>
    <scope>NUCLEOTIDE SEQUENCE [LARGE SCALE GENOMIC DNA]</scope>
    <source>
        <strain evidence="2 3">NJM0002</strain>
    </source>
</reference>
<evidence type="ECO:0000256" key="1">
    <source>
        <dbReference type="SAM" id="MobiDB-lite"/>
    </source>
</evidence>